<dbReference type="GO" id="GO:1901741">
    <property type="term" value="P:positive regulation of myoblast fusion"/>
    <property type="evidence" value="ECO:0007669"/>
    <property type="project" value="Ensembl"/>
</dbReference>
<keyword evidence="17" id="KW-1185">Reference proteome</keyword>
<feature type="chain" id="PRO_5013062302" description="Growth/differentiation factor 15" evidence="14">
    <location>
        <begin position="51"/>
        <end position="329"/>
    </location>
</feature>
<keyword evidence="12" id="KW-0339">Growth factor</keyword>
<name>I3N4A3_ICTTR</name>
<dbReference type="GO" id="GO:0051897">
    <property type="term" value="P:positive regulation of phosphatidylinositol 3-kinase/protein kinase B signal transduction"/>
    <property type="evidence" value="ECO:0007669"/>
    <property type="project" value="Ensembl"/>
</dbReference>
<dbReference type="FunCoup" id="I3N4A3">
    <property type="interactions" value="370"/>
</dbReference>
<evidence type="ECO:0000256" key="6">
    <source>
        <dbReference type="ARBA" id="ARBA00022702"/>
    </source>
</evidence>
<reference evidence="17" key="1">
    <citation type="submission" date="2011-11" db="EMBL/GenBank/DDBJ databases">
        <title>The Draft Genome of Spermophilus tridecemlineatus.</title>
        <authorList>
            <consortium name="The Broad Institute Genome Assembly &amp; Analysis Group"/>
            <consortium name="Computational R&amp;D Group"/>
            <consortium name="and Sequencing Platform"/>
            <person name="Di Palma F."/>
            <person name="Alfoldi J."/>
            <person name="Johnson J."/>
            <person name="Berlin A."/>
            <person name="Gnerre S."/>
            <person name="Jaffe D."/>
            <person name="MacCallum I."/>
            <person name="Young S."/>
            <person name="Walker B.J."/>
            <person name="Lindblad-Toh K."/>
        </authorList>
    </citation>
    <scope>NUCLEOTIDE SEQUENCE [LARGE SCALE GENOMIC DNA]</scope>
</reference>
<dbReference type="GO" id="GO:0008083">
    <property type="term" value="F:growth factor activity"/>
    <property type="evidence" value="ECO:0007669"/>
    <property type="project" value="UniProtKB-KW"/>
</dbReference>
<accession>I3N4A3</accession>
<dbReference type="GeneTree" id="ENSGT00940000161872"/>
<dbReference type="GO" id="GO:0043410">
    <property type="term" value="P:positive regulation of MAPK cascade"/>
    <property type="evidence" value="ECO:0007669"/>
    <property type="project" value="Ensembl"/>
</dbReference>
<feature type="compositionally biased region" description="Low complexity" evidence="13">
    <location>
        <begin position="1"/>
        <end position="15"/>
    </location>
</feature>
<dbReference type="InterPro" id="IPR001839">
    <property type="entry name" value="TGF-b_C"/>
</dbReference>
<protein>
    <recommendedName>
        <fullName evidence="11">Growth/differentiation factor 15</fullName>
    </recommendedName>
</protein>
<evidence type="ECO:0000256" key="3">
    <source>
        <dbReference type="ARBA" id="ARBA00022514"/>
    </source>
</evidence>
<dbReference type="GO" id="GO:1901558">
    <property type="term" value="P:response to metformin"/>
    <property type="evidence" value="ECO:0007669"/>
    <property type="project" value="Ensembl"/>
</dbReference>
<dbReference type="GO" id="GO:0005634">
    <property type="term" value="C:nucleus"/>
    <property type="evidence" value="ECO:0007669"/>
    <property type="project" value="Ensembl"/>
</dbReference>
<dbReference type="eggNOG" id="KOG3900">
    <property type="taxonomic scope" value="Eukaryota"/>
</dbReference>
<evidence type="ECO:0000256" key="5">
    <source>
        <dbReference type="ARBA" id="ARBA00022685"/>
    </source>
</evidence>
<dbReference type="GeneID" id="101962978"/>
<keyword evidence="5" id="KW-0165">Cleavage on pair of basic residues</keyword>
<dbReference type="PANTHER" id="PTHR11848">
    <property type="entry name" value="TGF-BETA FAMILY"/>
    <property type="match status" value="1"/>
</dbReference>
<evidence type="ECO:0000256" key="12">
    <source>
        <dbReference type="RuleBase" id="RU000354"/>
    </source>
</evidence>
<dbReference type="GO" id="GO:0002023">
    <property type="term" value="P:reduction of food intake in response to dietary excess"/>
    <property type="evidence" value="ECO:0007669"/>
    <property type="project" value="Ensembl"/>
</dbReference>
<dbReference type="GO" id="GO:0005794">
    <property type="term" value="C:Golgi apparatus"/>
    <property type="evidence" value="ECO:0007669"/>
    <property type="project" value="Ensembl"/>
</dbReference>
<dbReference type="PANTHER" id="PTHR11848:SF78">
    <property type="entry name" value="GROWTH_DIFFERENTIATION FACTOR 15"/>
    <property type="match status" value="1"/>
</dbReference>
<organism evidence="16 17">
    <name type="scientific">Ictidomys tridecemlineatus</name>
    <name type="common">Thirteen-lined ground squirrel</name>
    <name type="synonym">Spermophilus tridecemlineatus</name>
    <dbReference type="NCBI Taxonomy" id="43179"/>
    <lineage>
        <taxon>Eukaryota</taxon>
        <taxon>Metazoa</taxon>
        <taxon>Chordata</taxon>
        <taxon>Craniata</taxon>
        <taxon>Vertebrata</taxon>
        <taxon>Euteleostomi</taxon>
        <taxon>Mammalia</taxon>
        <taxon>Eutheria</taxon>
        <taxon>Euarchontoglires</taxon>
        <taxon>Glires</taxon>
        <taxon>Rodentia</taxon>
        <taxon>Sciuromorpha</taxon>
        <taxon>Sciuridae</taxon>
        <taxon>Xerinae</taxon>
        <taxon>Marmotini</taxon>
        <taxon>Ictidomys</taxon>
    </lineage>
</organism>
<proteinExistence type="inferred from homology"/>
<reference evidence="16" key="2">
    <citation type="submission" date="2025-08" db="UniProtKB">
        <authorList>
            <consortium name="Ensembl"/>
        </authorList>
    </citation>
    <scope>IDENTIFICATION</scope>
</reference>
<dbReference type="InterPro" id="IPR029034">
    <property type="entry name" value="Cystine-knot_cytokine"/>
</dbReference>
<dbReference type="Gene3D" id="2.10.90.10">
    <property type="entry name" value="Cystine-knot cytokines"/>
    <property type="match status" value="1"/>
</dbReference>
<dbReference type="FunFam" id="2.10.90.10:FF:000039">
    <property type="entry name" value="growth/differentiation factor 15"/>
    <property type="match status" value="1"/>
</dbReference>
<dbReference type="GO" id="GO:0040015">
    <property type="term" value="P:negative regulation of multicellular organism growth"/>
    <property type="evidence" value="ECO:0007669"/>
    <property type="project" value="Ensembl"/>
</dbReference>
<comment type="similarity">
    <text evidence="2 12">Belongs to the TGF-beta family.</text>
</comment>
<feature type="region of interest" description="Disordered" evidence="13">
    <location>
        <begin position="48"/>
        <end position="77"/>
    </location>
</feature>
<dbReference type="GO" id="GO:0060400">
    <property type="term" value="P:negative regulation of growth hormone receptor signaling pathway"/>
    <property type="evidence" value="ECO:0007669"/>
    <property type="project" value="Ensembl"/>
</dbReference>
<dbReference type="Ensembl" id="ENSSTOT00000022591.2">
    <property type="protein sequence ID" value="ENSSTOP00000019199.2"/>
    <property type="gene ID" value="ENSSTOG00000022430.2"/>
</dbReference>
<keyword evidence="7 14" id="KW-0732">Signal</keyword>
<dbReference type="Pfam" id="PF00019">
    <property type="entry name" value="TGF_beta"/>
    <property type="match status" value="1"/>
</dbReference>
<dbReference type="OrthoDB" id="10030979at2759"/>
<feature type="signal peptide" evidence="14">
    <location>
        <begin position="1"/>
        <end position="50"/>
    </location>
</feature>
<dbReference type="PROSITE" id="PS51362">
    <property type="entry name" value="TGF_BETA_2"/>
    <property type="match status" value="1"/>
</dbReference>
<keyword evidence="9" id="KW-0325">Glycoprotein</keyword>
<dbReference type="Proteomes" id="UP000005215">
    <property type="component" value="Unassembled WGS sequence"/>
</dbReference>
<sequence>MPQPGARASATAPTARPRRPRRGPAPPPRPQMLLLLLLLLVISWPPSGDAVSPAEQRRPGLPGPSDTHPEAEPDPWSRELRMRYEDLRARLWGQQSSRDAAPGPAPAPAVRILSPEVRLGSDGHVHLRLSRASLTEGLPEAYRVHRALLRLSPTQSKSWDVTRPLKHQLSLRGSRAPSLHLRLSPPADLPLALSPSAGPQLELHLRARAARGPRSARARDSDGCPLGPGRCCRLHTVRATLEDLGWTDWVLSPRELHVSVCVGECPSHYQAANTHAQIKARLHGLKPDAVPAPCCVPSSYDLVVLMHKTDRGVSLRTYDDLQAKACHCA</sequence>
<dbReference type="GO" id="GO:0160144">
    <property type="term" value="P:GDF15-GFRAL signaling pathway"/>
    <property type="evidence" value="ECO:0007669"/>
    <property type="project" value="Ensembl"/>
</dbReference>
<reference evidence="16" key="3">
    <citation type="submission" date="2025-09" db="UniProtKB">
        <authorList>
            <consortium name="Ensembl"/>
        </authorList>
    </citation>
    <scope>IDENTIFICATION</scope>
</reference>
<dbReference type="RefSeq" id="XP_005333054.2">
    <property type="nucleotide sequence ID" value="XM_005332997.3"/>
</dbReference>
<comment type="subcellular location">
    <subcellularLocation>
        <location evidence="1">Secreted</location>
    </subcellularLocation>
</comment>
<gene>
    <name evidence="16" type="primary">GDF15</name>
</gene>
<dbReference type="GO" id="GO:0030512">
    <property type="term" value="P:negative regulation of transforming growth factor beta receptor signaling pathway"/>
    <property type="evidence" value="ECO:0007669"/>
    <property type="project" value="Ensembl"/>
</dbReference>
<evidence type="ECO:0000256" key="2">
    <source>
        <dbReference type="ARBA" id="ARBA00006656"/>
    </source>
</evidence>
<evidence type="ECO:0000313" key="17">
    <source>
        <dbReference type="Proteomes" id="UP000005215"/>
    </source>
</evidence>
<evidence type="ECO:0000256" key="10">
    <source>
        <dbReference type="ARBA" id="ARBA00063341"/>
    </source>
</evidence>
<dbReference type="GO" id="GO:0005179">
    <property type="term" value="F:hormone activity"/>
    <property type="evidence" value="ECO:0007669"/>
    <property type="project" value="UniProtKB-KW"/>
</dbReference>
<dbReference type="GO" id="GO:0032099">
    <property type="term" value="P:negative regulation of appetite"/>
    <property type="evidence" value="ECO:0007669"/>
    <property type="project" value="Ensembl"/>
</dbReference>
<dbReference type="STRING" id="43179.ENSSTOP00000019199"/>
<dbReference type="GO" id="GO:0062197">
    <property type="term" value="P:cellular response to chemical stress"/>
    <property type="evidence" value="ECO:0007669"/>
    <property type="project" value="Ensembl"/>
</dbReference>
<keyword evidence="6" id="KW-0372">Hormone</keyword>
<evidence type="ECO:0000256" key="9">
    <source>
        <dbReference type="ARBA" id="ARBA00023180"/>
    </source>
</evidence>
<evidence type="ECO:0000256" key="1">
    <source>
        <dbReference type="ARBA" id="ARBA00004613"/>
    </source>
</evidence>
<dbReference type="InterPro" id="IPR015615">
    <property type="entry name" value="TGF-beta-rel"/>
</dbReference>
<dbReference type="RefSeq" id="XP_040146199.1">
    <property type="nucleotide sequence ID" value="XM_040290265.1"/>
</dbReference>
<feature type="region of interest" description="Disordered" evidence="13">
    <location>
        <begin position="1"/>
        <end position="29"/>
    </location>
</feature>
<keyword evidence="8" id="KW-1015">Disulfide bond</keyword>
<dbReference type="GO" id="GO:0042803">
    <property type="term" value="F:protein homodimerization activity"/>
    <property type="evidence" value="ECO:0007669"/>
    <property type="project" value="Ensembl"/>
</dbReference>
<dbReference type="EMBL" id="AGTP01071280">
    <property type="status" value="NOT_ANNOTATED_CDS"/>
    <property type="molecule type" value="Genomic_DNA"/>
</dbReference>
<feature type="domain" description="TGF-beta family profile" evidence="15">
    <location>
        <begin position="211"/>
        <end position="329"/>
    </location>
</feature>
<dbReference type="GO" id="GO:0002686">
    <property type="term" value="P:negative regulation of leukocyte migration"/>
    <property type="evidence" value="ECO:0007669"/>
    <property type="project" value="Ensembl"/>
</dbReference>
<dbReference type="HOGENOM" id="CLU_064099_1_0_1"/>
<evidence type="ECO:0000313" key="16">
    <source>
        <dbReference type="Ensembl" id="ENSSTOP00000019199.2"/>
    </source>
</evidence>
<dbReference type="InParanoid" id="I3N4A3"/>
<keyword evidence="4" id="KW-0964">Secreted</keyword>
<dbReference type="GO" id="GO:0060392">
    <property type="term" value="P:negative regulation of SMAD protein signal transduction"/>
    <property type="evidence" value="ECO:0007669"/>
    <property type="project" value="Ensembl"/>
</dbReference>
<evidence type="ECO:0000256" key="8">
    <source>
        <dbReference type="ARBA" id="ARBA00023157"/>
    </source>
</evidence>
<evidence type="ECO:0000256" key="11">
    <source>
        <dbReference type="ARBA" id="ARBA00068934"/>
    </source>
</evidence>
<evidence type="ECO:0000256" key="14">
    <source>
        <dbReference type="SAM" id="SignalP"/>
    </source>
</evidence>
<dbReference type="GO" id="GO:0046321">
    <property type="term" value="P:positive regulation of fatty acid oxidation"/>
    <property type="evidence" value="ECO:0007669"/>
    <property type="project" value="Ensembl"/>
</dbReference>
<dbReference type="SUPFAM" id="SSF57501">
    <property type="entry name" value="Cystine-knot cytokines"/>
    <property type="match status" value="1"/>
</dbReference>
<dbReference type="GO" id="GO:0005615">
    <property type="term" value="C:extracellular space"/>
    <property type="evidence" value="ECO:0007669"/>
    <property type="project" value="UniProtKB-KW"/>
</dbReference>
<evidence type="ECO:0000259" key="15">
    <source>
        <dbReference type="PROSITE" id="PS51362"/>
    </source>
</evidence>
<keyword evidence="3" id="KW-0202">Cytokine</keyword>
<dbReference type="SMART" id="SM00204">
    <property type="entry name" value="TGFB"/>
    <property type="match status" value="1"/>
</dbReference>
<feature type="compositionally biased region" description="Basic and acidic residues" evidence="13">
    <location>
        <begin position="67"/>
        <end position="77"/>
    </location>
</feature>
<comment type="subunit">
    <text evidence="10">Homodimer; disulfide-linked. Interacts with GFRAL and RET; ligand of GFRAL, which mediates GDF15 internalization and cellular signaling through interaction with RET via the formation of a 2:2:2 ternary complex composed of GDF15, GFRAL and RET.</text>
</comment>
<dbReference type="AlphaFoldDB" id="I3N4A3"/>
<dbReference type="GO" id="GO:0005125">
    <property type="term" value="F:cytokine activity"/>
    <property type="evidence" value="ECO:0007669"/>
    <property type="project" value="UniProtKB-KW"/>
</dbReference>
<evidence type="ECO:0000256" key="4">
    <source>
        <dbReference type="ARBA" id="ARBA00022525"/>
    </source>
</evidence>
<evidence type="ECO:0000256" key="13">
    <source>
        <dbReference type="SAM" id="MobiDB-lite"/>
    </source>
</evidence>
<evidence type="ECO:0000256" key="7">
    <source>
        <dbReference type="ARBA" id="ARBA00022729"/>
    </source>
</evidence>